<gene>
    <name evidence="3" type="ORF">FSP39_021733</name>
</gene>
<dbReference type="GO" id="GO:0008270">
    <property type="term" value="F:zinc ion binding"/>
    <property type="evidence" value="ECO:0007669"/>
    <property type="project" value="UniProtKB-KW"/>
</dbReference>
<dbReference type="Proteomes" id="UP001186944">
    <property type="component" value="Unassembled WGS sequence"/>
</dbReference>
<reference evidence="3" key="1">
    <citation type="submission" date="2019-08" db="EMBL/GenBank/DDBJ databases">
        <title>The improved chromosome-level genome for the pearl oyster Pinctada fucata martensii using PacBio sequencing and Hi-C.</title>
        <authorList>
            <person name="Zheng Z."/>
        </authorList>
    </citation>
    <scope>NUCLEOTIDE SEQUENCE</scope>
    <source>
        <strain evidence="3">ZZ-2019</strain>
        <tissue evidence="3">Adductor muscle</tissue>
    </source>
</reference>
<keyword evidence="4" id="KW-1185">Reference proteome</keyword>
<protein>
    <recommendedName>
        <fullName evidence="2">C2H2-type domain-containing protein</fullName>
    </recommendedName>
</protein>
<dbReference type="InterPro" id="IPR046496">
    <property type="entry name" value="DUF6589"/>
</dbReference>
<dbReference type="InterPro" id="IPR013087">
    <property type="entry name" value="Znf_C2H2_type"/>
</dbReference>
<dbReference type="AlphaFoldDB" id="A0AA88YL45"/>
<dbReference type="EMBL" id="VSWD01000002">
    <property type="protein sequence ID" value="KAK3107765.1"/>
    <property type="molecule type" value="Genomic_DNA"/>
</dbReference>
<accession>A0AA88YL45</accession>
<dbReference type="PROSITE" id="PS50157">
    <property type="entry name" value="ZINC_FINGER_C2H2_2"/>
    <property type="match status" value="1"/>
</dbReference>
<dbReference type="Gene3D" id="3.30.160.60">
    <property type="entry name" value="Classic Zinc Finger"/>
    <property type="match status" value="1"/>
</dbReference>
<keyword evidence="1" id="KW-0862">Zinc</keyword>
<name>A0AA88YL45_PINIB</name>
<dbReference type="PROSITE" id="PS00028">
    <property type="entry name" value="ZINC_FINGER_C2H2_1"/>
    <property type="match status" value="1"/>
</dbReference>
<evidence type="ECO:0000259" key="2">
    <source>
        <dbReference type="PROSITE" id="PS50157"/>
    </source>
</evidence>
<keyword evidence="1" id="KW-0863">Zinc-finger</keyword>
<feature type="domain" description="C2H2-type" evidence="2">
    <location>
        <begin position="115"/>
        <end position="139"/>
    </location>
</feature>
<sequence length="273" mass="31576">MRNLVNHRTVSAPQEVISDFRSHHQYVTDVTDAYLVSACLDILDMEDTTSAPQSAPFFSLIEKTALVVWLNCLADKVLDYLHLNGWDNFLDIKLMLENMSADDDKVEAMKLGNSYQCALCGKLYVRKPWLKQHLKKKHAWQFHNYTTLSKKKDPNLINSFLKMSMLYRDTCDAFSLGDGHRIMRNAKMDWIYASALHHSKYKLWLWRLITYVIALLPPDQAFEYMWNMTVNLKGGIYNNIPNDNCVELQAGNIKKELNTQGANKTSSLQEQFV</sequence>
<keyword evidence="1" id="KW-0479">Metal-binding</keyword>
<dbReference type="Pfam" id="PF20231">
    <property type="entry name" value="DUF6589"/>
    <property type="match status" value="1"/>
</dbReference>
<proteinExistence type="predicted"/>
<evidence type="ECO:0000313" key="3">
    <source>
        <dbReference type="EMBL" id="KAK3107765.1"/>
    </source>
</evidence>
<evidence type="ECO:0000256" key="1">
    <source>
        <dbReference type="PROSITE-ProRule" id="PRU00042"/>
    </source>
</evidence>
<organism evidence="3 4">
    <name type="scientific">Pinctada imbricata</name>
    <name type="common">Atlantic pearl-oyster</name>
    <name type="synonym">Pinctada martensii</name>
    <dbReference type="NCBI Taxonomy" id="66713"/>
    <lineage>
        <taxon>Eukaryota</taxon>
        <taxon>Metazoa</taxon>
        <taxon>Spiralia</taxon>
        <taxon>Lophotrochozoa</taxon>
        <taxon>Mollusca</taxon>
        <taxon>Bivalvia</taxon>
        <taxon>Autobranchia</taxon>
        <taxon>Pteriomorphia</taxon>
        <taxon>Pterioida</taxon>
        <taxon>Pterioidea</taxon>
        <taxon>Pteriidae</taxon>
        <taxon>Pinctada</taxon>
    </lineage>
</organism>
<comment type="caution">
    <text evidence="3">The sequence shown here is derived from an EMBL/GenBank/DDBJ whole genome shotgun (WGS) entry which is preliminary data.</text>
</comment>
<evidence type="ECO:0000313" key="4">
    <source>
        <dbReference type="Proteomes" id="UP001186944"/>
    </source>
</evidence>